<organism evidence="1 2">
    <name type="scientific">Stutzerimonas chloritidismutans</name>
    <name type="common">Pseudomonas chloritidismutans</name>
    <dbReference type="NCBI Taxonomy" id="203192"/>
    <lineage>
        <taxon>Bacteria</taxon>
        <taxon>Pseudomonadati</taxon>
        <taxon>Pseudomonadota</taxon>
        <taxon>Gammaproteobacteria</taxon>
        <taxon>Pseudomonadales</taxon>
        <taxon>Pseudomonadaceae</taxon>
        <taxon>Stutzerimonas</taxon>
    </lineage>
</organism>
<proteinExistence type="predicted"/>
<comment type="caution">
    <text evidence="1">The sequence shown here is derived from an EMBL/GenBank/DDBJ whole genome shotgun (WGS) entry which is preliminary data.</text>
</comment>
<keyword evidence="2" id="KW-1185">Reference proteome</keyword>
<accession>A0ACC5VGN2</accession>
<protein>
    <submittedName>
        <fullName evidence="1">Uncharacterized protein</fullName>
    </submittedName>
</protein>
<dbReference type="EMBL" id="JAHHFP010000011">
    <property type="protein sequence ID" value="MBX7271105.1"/>
    <property type="molecule type" value="Genomic_DNA"/>
</dbReference>
<evidence type="ECO:0000313" key="2">
    <source>
        <dbReference type="Proteomes" id="UP000782475"/>
    </source>
</evidence>
<sequence>MIEAMEVLLQAWGREVVNPAMDVAIASPLGRMGDDTPGGVGGHRCLSLVECAVAISRASQAVSMALDGMAKDAPLGLGSRGRVLQRLAHVRYCQGLQAVAVAAQCARLGISMRTYRAQVDELHAELQAEWPVALARLQSAERGTDAHAAAVKRARAARDVARENARAERKRLADRKAAARAVKAAAELRKVGAAG</sequence>
<name>A0ACC5VGN2_STUCH</name>
<dbReference type="Proteomes" id="UP000782475">
    <property type="component" value="Unassembled WGS sequence"/>
</dbReference>
<gene>
    <name evidence="1" type="ORF">KJJ99_04745</name>
</gene>
<reference evidence="1 2" key="1">
    <citation type="journal article" date="2021" name="Appl. Microbiol. Biotechnol.">
        <title>Biotechnological applications of marine bacteria in bioremediation of environments polluted with hydrocarbons and plastics.</title>
        <authorList>
            <person name="Muriel-Millan L.F."/>
            <person name="Millan-Lopez S."/>
            <person name="Pardo-Lopez L."/>
        </authorList>
    </citation>
    <scope>NUCLEOTIDE SEQUENCE [LARGE SCALE GENOMIC DNA]</scope>
    <source>
        <strain evidence="1 2">GOM4</strain>
    </source>
</reference>
<evidence type="ECO:0000313" key="1">
    <source>
        <dbReference type="EMBL" id="MBX7271105.1"/>
    </source>
</evidence>